<dbReference type="AlphaFoldDB" id="A0A6J5YPJ3"/>
<name>A0A6J5YPJ3_9ZZZZ</name>
<dbReference type="EMBL" id="CAESAF010000002">
    <property type="protein sequence ID" value="CAB4329723.1"/>
    <property type="molecule type" value="Genomic_DNA"/>
</dbReference>
<accession>A0A6J5YPJ3</accession>
<reference evidence="2" key="1">
    <citation type="submission" date="2020-05" db="EMBL/GenBank/DDBJ databases">
        <authorList>
            <person name="Chiriac C."/>
            <person name="Salcher M."/>
            <person name="Ghai R."/>
            <person name="Kavagutti S V."/>
        </authorList>
    </citation>
    <scope>NUCLEOTIDE SEQUENCE</scope>
</reference>
<gene>
    <name evidence="2" type="ORF">UFOPK3574_00057</name>
</gene>
<evidence type="ECO:0000259" key="1">
    <source>
        <dbReference type="Pfam" id="PF03364"/>
    </source>
</evidence>
<feature type="domain" description="Coenzyme Q-binding protein COQ10 START" evidence="1">
    <location>
        <begin position="24"/>
        <end position="139"/>
    </location>
</feature>
<dbReference type="Gene3D" id="3.30.530.20">
    <property type="match status" value="1"/>
</dbReference>
<dbReference type="InterPro" id="IPR023393">
    <property type="entry name" value="START-like_dom_sf"/>
</dbReference>
<dbReference type="PANTHER" id="PTHR39683:SF4">
    <property type="entry name" value="COENZYME Q-BINDING PROTEIN COQ10 START DOMAIN-CONTAINING PROTEIN"/>
    <property type="match status" value="1"/>
</dbReference>
<dbReference type="PANTHER" id="PTHR39683">
    <property type="entry name" value="CONSERVED PROTEIN TB16.3"/>
    <property type="match status" value="1"/>
</dbReference>
<dbReference type="SUPFAM" id="SSF55961">
    <property type="entry name" value="Bet v1-like"/>
    <property type="match status" value="1"/>
</dbReference>
<dbReference type="InterPro" id="IPR005031">
    <property type="entry name" value="COQ10_START"/>
</dbReference>
<proteinExistence type="predicted"/>
<sequence length="145" mass="15384">MSDFSSSTITIDASISEVGATLFAIASYPDWSGAFKKVDVLATDDQGRATKAKLTVDAGAVKDVVTLDFDWSAAPDKVTFSLDDANILTKMDGAYLLKNLGGDATSVTYELSVGLSMPIPAMMIAKQEKSTIDSALKQLKEHIEG</sequence>
<protein>
    <submittedName>
        <fullName evidence="2">Unannotated protein</fullName>
    </submittedName>
</protein>
<dbReference type="Pfam" id="PF03364">
    <property type="entry name" value="Polyketide_cyc"/>
    <property type="match status" value="1"/>
</dbReference>
<evidence type="ECO:0000313" key="2">
    <source>
        <dbReference type="EMBL" id="CAB4329723.1"/>
    </source>
</evidence>
<organism evidence="2">
    <name type="scientific">freshwater metagenome</name>
    <dbReference type="NCBI Taxonomy" id="449393"/>
    <lineage>
        <taxon>unclassified sequences</taxon>
        <taxon>metagenomes</taxon>
        <taxon>ecological metagenomes</taxon>
    </lineage>
</organism>